<dbReference type="Pfam" id="PF02638">
    <property type="entry name" value="GHL10"/>
    <property type="match status" value="1"/>
</dbReference>
<dbReference type="SUPFAM" id="SSF51445">
    <property type="entry name" value="(Trans)glycosidases"/>
    <property type="match status" value="1"/>
</dbReference>
<gene>
    <name evidence="3" type="ORF">LEA_05894</name>
</gene>
<accession>K1URL3</accession>
<evidence type="ECO:0000313" key="3">
    <source>
        <dbReference type="EMBL" id="EKC74101.1"/>
    </source>
</evidence>
<dbReference type="Gene3D" id="3.20.20.80">
    <property type="entry name" value="Glycosidases"/>
    <property type="match status" value="1"/>
</dbReference>
<dbReference type="InterPro" id="IPR052177">
    <property type="entry name" value="Divisome_Glycosyl_Hydrolase"/>
</dbReference>
<dbReference type="AlphaFoldDB" id="K1URL3"/>
<sequence>KNINLTEPESASFDSGNDNCPNTDDIIADEYRGVWINYNELSMKSVGGGTAEDFKNKIDTMFENIKAFGLNTVIFQVRPFSDSFCSSEIFPWSSYITGEQGKNPGYDPFLIATNEAEKYGLKIEAWINPYRVSYKDNFDDLSESNPAKQWYTDNPLTDDLIITGSGIYYNPSSKRAQKIIIDGVREIVKNYNISAIHMDDYFYPTVDEGIDVDLYTNYRNEGGELSLDDWRRENVNTF</sequence>
<evidence type="ECO:0000259" key="2">
    <source>
        <dbReference type="Pfam" id="PF02638"/>
    </source>
</evidence>
<name>K1URL3_9ZZZZ</name>
<feature type="non-terminal residue" evidence="3">
    <location>
        <position position="1"/>
    </location>
</feature>
<feature type="domain" description="Glycosyl hydrolase-like 10" evidence="2">
    <location>
        <begin position="31"/>
        <end position="238"/>
    </location>
</feature>
<comment type="caution">
    <text evidence="3">The sequence shown here is derived from an EMBL/GenBank/DDBJ whole genome shotgun (WGS) entry which is preliminary data.</text>
</comment>
<protein>
    <submittedName>
        <fullName evidence="3">FenI protein</fullName>
    </submittedName>
</protein>
<dbReference type="EMBL" id="AJWY01003847">
    <property type="protein sequence ID" value="EKC74101.1"/>
    <property type="molecule type" value="Genomic_DNA"/>
</dbReference>
<dbReference type="PANTHER" id="PTHR43405">
    <property type="entry name" value="GLYCOSYL HYDROLASE DIGH"/>
    <property type="match status" value="1"/>
</dbReference>
<organism evidence="3">
    <name type="scientific">human gut metagenome</name>
    <dbReference type="NCBI Taxonomy" id="408170"/>
    <lineage>
        <taxon>unclassified sequences</taxon>
        <taxon>metagenomes</taxon>
        <taxon>organismal metagenomes</taxon>
    </lineage>
</organism>
<keyword evidence="1" id="KW-0732">Signal</keyword>
<dbReference type="InterPro" id="IPR017853">
    <property type="entry name" value="GH"/>
</dbReference>
<dbReference type="InterPro" id="IPR003790">
    <property type="entry name" value="GHL10"/>
</dbReference>
<reference evidence="3" key="1">
    <citation type="journal article" date="2013" name="Environ. Microbiol.">
        <title>Microbiota from the distal guts of lean and obese adolescents exhibit partial functional redundancy besides clear differences in community structure.</title>
        <authorList>
            <person name="Ferrer M."/>
            <person name="Ruiz A."/>
            <person name="Lanza F."/>
            <person name="Haange S.B."/>
            <person name="Oberbach A."/>
            <person name="Till H."/>
            <person name="Bargiela R."/>
            <person name="Campoy C."/>
            <person name="Segura M.T."/>
            <person name="Richter M."/>
            <person name="von Bergen M."/>
            <person name="Seifert J."/>
            <person name="Suarez A."/>
        </authorList>
    </citation>
    <scope>NUCLEOTIDE SEQUENCE</scope>
</reference>
<feature type="non-terminal residue" evidence="3">
    <location>
        <position position="238"/>
    </location>
</feature>
<dbReference type="PANTHER" id="PTHR43405:SF1">
    <property type="entry name" value="GLYCOSYL HYDROLASE DIGH"/>
    <property type="match status" value="1"/>
</dbReference>
<proteinExistence type="predicted"/>
<evidence type="ECO:0000256" key="1">
    <source>
        <dbReference type="ARBA" id="ARBA00022729"/>
    </source>
</evidence>